<protein>
    <submittedName>
        <fullName evidence="1">Uncharacterized protein</fullName>
    </submittedName>
</protein>
<reference evidence="1 2" key="1">
    <citation type="submission" date="2023-04" db="EMBL/GenBank/DDBJ databases">
        <title>Novel Pseudoalteromonas species isolated from Pacific coral.</title>
        <authorList>
            <person name="Videau P."/>
            <person name="Shlafstein M.D."/>
            <person name="Oline D.K."/>
            <person name="Strangman W.K."/>
            <person name="Hahnke R.L."/>
            <person name="Saw J.H."/>
            <person name="Ushijima B."/>
        </authorList>
    </citation>
    <scope>NUCLEOTIDE SEQUENCE [LARGE SCALE GENOMIC DNA]</scope>
    <source>
        <strain evidence="1 2">LMG 14908</strain>
    </source>
</reference>
<accession>A0ABT9GFB4</accession>
<proteinExistence type="predicted"/>
<dbReference type="Proteomes" id="UP001242314">
    <property type="component" value="Unassembled WGS sequence"/>
</dbReference>
<gene>
    <name evidence="1" type="ORF">QDH73_11110</name>
</gene>
<evidence type="ECO:0000313" key="2">
    <source>
        <dbReference type="Proteomes" id="UP001242314"/>
    </source>
</evidence>
<evidence type="ECO:0000313" key="1">
    <source>
        <dbReference type="EMBL" id="MDP4484561.1"/>
    </source>
</evidence>
<dbReference type="RefSeq" id="WP_152609345.1">
    <property type="nucleotide sequence ID" value="NZ_JASGWX010000008.1"/>
</dbReference>
<keyword evidence="2" id="KW-1185">Reference proteome</keyword>
<sequence length="356" mass="39774">MMRLENGNIVDANGIVTFVSIAAFESDVCSSNICFICTKALNSKNQNKEHIIPNWILKRFDLHNETVNLPNGSKYKYNQYVIPCCIECNSLLSTELETPLSKAFSRGFDGLVNYVEKEGYLNVYLWMALLFIKTHVKDQSLRMCLDRRVEYSSIAQGVGYKWESFHHVYCLSRVPYTQTTLEQNCVGSFFIVPVESIDAKKEFDYMDVSYANTSGVIIGGIGIITVFGDAGAVCNEIQPTVINKLSGSVTNMQFRELVAHFACCSLHLKNNPKHSTISDSSGAQPPRMICTLLNSKPEFENYNDLVFGSLMDMLLGDLLDGKVAVPEFREKLKAGQLSILFDSSGKVITPNKSISR</sequence>
<organism evidence="1 2">
    <name type="scientific">Pseudoalteromonas distincta</name>
    <dbReference type="NCBI Taxonomy" id="77608"/>
    <lineage>
        <taxon>Bacteria</taxon>
        <taxon>Pseudomonadati</taxon>
        <taxon>Pseudomonadota</taxon>
        <taxon>Gammaproteobacteria</taxon>
        <taxon>Alteromonadales</taxon>
        <taxon>Pseudoalteromonadaceae</taxon>
        <taxon>Pseudoalteromonas</taxon>
    </lineage>
</organism>
<comment type="caution">
    <text evidence="1">The sequence shown here is derived from an EMBL/GenBank/DDBJ whole genome shotgun (WGS) entry which is preliminary data.</text>
</comment>
<name>A0ABT9GFB4_9GAMM</name>
<dbReference type="EMBL" id="JASGWX010000008">
    <property type="protein sequence ID" value="MDP4484561.1"/>
    <property type="molecule type" value="Genomic_DNA"/>
</dbReference>